<evidence type="ECO:0000256" key="1">
    <source>
        <dbReference type="SAM" id="MobiDB-lite"/>
    </source>
</evidence>
<feature type="region of interest" description="Disordered" evidence="1">
    <location>
        <begin position="59"/>
        <end position="85"/>
    </location>
</feature>
<sequence length="111" mass="12821">MAITAKPEIHLRKAIERRRGGGGRGTIAEEDGDLASERCWKLAMEMQWEERREMEFVPCGRRRRSSPTGVGDGVGTLQEREMESRSDDWRWNPYALRGDGRRRQEPAETFA</sequence>
<reference evidence="2 3" key="1">
    <citation type="journal article" date="2020" name="Nat. Food">
        <title>A phased Vanilla planifolia genome enables genetic improvement of flavour and production.</title>
        <authorList>
            <person name="Hasing T."/>
            <person name="Tang H."/>
            <person name="Brym M."/>
            <person name="Khazi F."/>
            <person name="Huang T."/>
            <person name="Chambers A.H."/>
        </authorList>
    </citation>
    <scope>NUCLEOTIDE SEQUENCE [LARGE SCALE GENOMIC DNA]</scope>
    <source>
        <tissue evidence="2">Leaf</tissue>
    </source>
</reference>
<comment type="caution">
    <text evidence="2">The sequence shown here is derived from an EMBL/GenBank/DDBJ whole genome shotgun (WGS) entry which is preliminary data.</text>
</comment>
<evidence type="ECO:0000313" key="3">
    <source>
        <dbReference type="Proteomes" id="UP000636800"/>
    </source>
</evidence>
<dbReference type="EMBL" id="JADCNL010000006">
    <property type="protein sequence ID" value="KAG0476256.1"/>
    <property type="molecule type" value="Genomic_DNA"/>
</dbReference>
<gene>
    <name evidence="2" type="ORF">HPP92_013097</name>
</gene>
<evidence type="ECO:0000313" key="2">
    <source>
        <dbReference type="EMBL" id="KAG0476256.1"/>
    </source>
</evidence>
<organism evidence="2 3">
    <name type="scientific">Vanilla planifolia</name>
    <name type="common">Vanilla</name>
    <dbReference type="NCBI Taxonomy" id="51239"/>
    <lineage>
        <taxon>Eukaryota</taxon>
        <taxon>Viridiplantae</taxon>
        <taxon>Streptophyta</taxon>
        <taxon>Embryophyta</taxon>
        <taxon>Tracheophyta</taxon>
        <taxon>Spermatophyta</taxon>
        <taxon>Magnoliopsida</taxon>
        <taxon>Liliopsida</taxon>
        <taxon>Asparagales</taxon>
        <taxon>Orchidaceae</taxon>
        <taxon>Vanilloideae</taxon>
        <taxon>Vanilleae</taxon>
        <taxon>Vanilla</taxon>
    </lineage>
</organism>
<dbReference type="Proteomes" id="UP000636800">
    <property type="component" value="Chromosome 6"/>
</dbReference>
<name>A0A835QMS0_VANPL</name>
<dbReference type="AlphaFoldDB" id="A0A835QMS0"/>
<proteinExistence type="predicted"/>
<dbReference type="OrthoDB" id="4062651at2759"/>
<keyword evidence="3" id="KW-1185">Reference proteome</keyword>
<protein>
    <submittedName>
        <fullName evidence="2">Uncharacterized protein</fullName>
    </submittedName>
</protein>
<accession>A0A835QMS0</accession>